<dbReference type="AlphaFoldDB" id="Q5HMG9"/>
<proteinExistence type="predicted"/>
<accession>Q5HMG9</accession>
<protein>
    <submittedName>
        <fullName evidence="1">Uncharacterized protein</fullName>
    </submittedName>
</protein>
<dbReference type="KEGG" id="ser:SERP1659"/>
<keyword evidence="2" id="KW-1185">Reference proteome</keyword>
<name>Q5HMG9_STAEQ</name>
<evidence type="ECO:0000313" key="1">
    <source>
        <dbReference type="EMBL" id="AAW54997.1"/>
    </source>
</evidence>
<dbReference type="HOGENOM" id="CLU_3367459_0_0_9"/>
<organism evidence="1 2">
    <name type="scientific">Staphylococcus epidermidis (strain ATCC 35984 / DSM 28319 / BCRC 17069 / CCUG 31568 / BM 3577 / RP62A)</name>
    <dbReference type="NCBI Taxonomy" id="176279"/>
    <lineage>
        <taxon>Bacteria</taxon>
        <taxon>Bacillati</taxon>
        <taxon>Bacillota</taxon>
        <taxon>Bacilli</taxon>
        <taxon>Bacillales</taxon>
        <taxon>Staphylococcaceae</taxon>
        <taxon>Staphylococcus</taxon>
    </lineage>
</organism>
<evidence type="ECO:0000313" key="2">
    <source>
        <dbReference type="Proteomes" id="UP000000531"/>
    </source>
</evidence>
<dbReference type="Proteomes" id="UP000000531">
    <property type="component" value="Chromosome"/>
</dbReference>
<dbReference type="EMBL" id="CP000029">
    <property type="protein sequence ID" value="AAW54997.1"/>
    <property type="molecule type" value="Genomic_DNA"/>
</dbReference>
<gene>
    <name evidence="1" type="ordered locus">SERP1659</name>
</gene>
<reference evidence="1 2" key="1">
    <citation type="journal article" date="2005" name="J. Bacteriol.">
        <title>Insights on evolution of virulence and resistance from the complete genome analysis of an early methicillin-resistant Staphylococcus aureus strain and a biofilm-producing methicillin-resistant Staphylococcus epidermidis strain.</title>
        <authorList>
            <person name="Gill S.R."/>
            <person name="Fouts D.E."/>
            <person name="Archer G.L."/>
            <person name="Mongodin E.F."/>
            <person name="Deboy R.T."/>
            <person name="Ravel J."/>
            <person name="Paulsen I.T."/>
            <person name="Kolonay J.F."/>
            <person name="Brinkac L."/>
            <person name="Beanan M."/>
            <person name="Dodson R.J."/>
            <person name="Daugherty S.C."/>
            <person name="Madupu R."/>
            <person name="Angiuoli S.V."/>
            <person name="Durkin A.S."/>
            <person name="Haft D.H."/>
            <person name="Vamathevan J."/>
            <person name="Khouri H."/>
            <person name="Utterback T."/>
            <person name="Lee C."/>
            <person name="Dimitrov G."/>
            <person name="Jiang L."/>
            <person name="Qin H."/>
            <person name="Weidman J."/>
            <person name="Tran K."/>
            <person name="Kang K."/>
            <person name="Hance I.R."/>
            <person name="Nelson K.E."/>
            <person name="Fraser C.M."/>
        </authorList>
    </citation>
    <scope>NUCLEOTIDE SEQUENCE [LARGE SCALE GENOMIC DNA]</scope>
    <source>
        <strain evidence="2">ATCC 35984 / RP62A</strain>
    </source>
</reference>
<sequence>MKIENKLSIGNVRTYQQNVSKLWVSSEVVCGYVNK</sequence>